<dbReference type="SUPFAM" id="SSF50729">
    <property type="entry name" value="PH domain-like"/>
    <property type="match status" value="1"/>
</dbReference>
<name>A0A0L0D7D2_THETB</name>
<dbReference type="AlphaFoldDB" id="A0A0L0D7D2"/>
<sequence>MTTEASRCLNRSLASLLARQPGRKASSAGESGHSELSATRTIGDLRSKVLSRTARTPSMSAPRRRPKSRVLSRRLSMARLHSGDHHNLLLEAKARKIQMAVRKWLFRRRHKGAVVRLRKRNSAAKEILSTEEVYVARLSVVVNVFLEPLRYNATQAANPFVTTEEIGAIFSSVELILALNSELLLTLRERMSGWNPGDTLLADIFLHFAPLFILYAEYSSKFEEGMKTLNRLAADPGRGRFLAFLQHSASHPDVPHGLSLADLLIAPVQRLPRYVLLLRELIRYTQPLHPDYHALQDAIEKVTACTSSVNSAISRHAALASLLDFDATMLPSPALPQLVQPWRRLLGKYDVTTDDGSPLLLVLFNDMLLWAEPKPDSMYKYVASVGLESCVLVHHMSQVDAAERDEGPELDQLSAALPIIPLDGFHLAWGTELSTFHAKSAATAEVMISDILAAMDERLAANPDLVVRRARAVAPLVSRLPGLAAFVRRSWVDDVSDAGDASEDSDDDNEDRETSAATAFLLGERASGGEPSTRPRAPSGTARRGSLVPVTLGWLRDLSIPSYFEAKIHYHRGGKLAVYKERLGVVVPHLLLLFKNAKNSCSPFAVYPLTDGEQVLGVNKKKKKKSFTLSIPGLPRLHFYVKTEPELVSWTVALDAAIPADAASARQFAAAWPLYSRLLHPELTKSAMVKHSDYAELVWDTVAAATGRAFSWPLSRTIQHLLRAKDPADGEYEDAAFVPATDNEGSSQSRIKLSHILRPALAKMQNDASPAQLRELGFTVAHVLLWGRVTAGNASVVGSAPLILAVKRVTIALFESSVRSLRSLAMLLTVELLVAPEVLMHHYAELDVTAAGAGPPPPEADRNAFLRCMALLLELRLQGRKRLELGDDAKLVHAAFNALVALASDVFARTALLEHSLIDHLVALLRGMASSSRVSKSETPVHTAAAKVLRLLAQHDSTRRAVIEAKGLDVIVALLSKYKTEVERAEREASSTQSRLKVSEPLTNVMTSVLAVIQFLCVNDELREQLASLVIVPHCWIFLPTRACRTRSAPLSASLCSTLHHHTPAASWRRTWARCRWRHR</sequence>
<dbReference type="GO" id="GO:0005085">
    <property type="term" value="F:guanyl-nucleotide exchange factor activity"/>
    <property type="evidence" value="ECO:0007669"/>
    <property type="project" value="InterPro"/>
</dbReference>
<dbReference type="PANTHER" id="PTHR12673">
    <property type="entry name" value="FACIOGENITAL DYSPLASIA PROTEIN"/>
    <property type="match status" value="1"/>
</dbReference>
<dbReference type="PROSITE" id="PS00741">
    <property type="entry name" value="DH_1"/>
    <property type="match status" value="1"/>
</dbReference>
<organism evidence="5 6">
    <name type="scientific">Thecamonas trahens ATCC 50062</name>
    <dbReference type="NCBI Taxonomy" id="461836"/>
    <lineage>
        <taxon>Eukaryota</taxon>
        <taxon>Apusozoa</taxon>
        <taxon>Apusomonadida</taxon>
        <taxon>Apusomonadidae</taxon>
        <taxon>Thecamonas</taxon>
    </lineage>
</organism>
<feature type="compositionally biased region" description="Basic residues" evidence="3">
    <location>
        <begin position="62"/>
        <end position="71"/>
    </location>
</feature>
<dbReference type="InterPro" id="IPR011989">
    <property type="entry name" value="ARM-like"/>
</dbReference>
<dbReference type="PROSITE" id="PS50010">
    <property type="entry name" value="DH_2"/>
    <property type="match status" value="1"/>
</dbReference>
<evidence type="ECO:0000256" key="3">
    <source>
        <dbReference type="SAM" id="MobiDB-lite"/>
    </source>
</evidence>
<dbReference type="GO" id="GO:0005737">
    <property type="term" value="C:cytoplasm"/>
    <property type="evidence" value="ECO:0007669"/>
    <property type="project" value="TreeGrafter"/>
</dbReference>
<evidence type="ECO:0000259" key="4">
    <source>
        <dbReference type="PROSITE" id="PS50010"/>
    </source>
</evidence>
<accession>A0A0L0D7D2</accession>
<reference evidence="5 6" key="1">
    <citation type="submission" date="2010-05" db="EMBL/GenBank/DDBJ databases">
        <title>The Genome Sequence of Thecamonas trahens ATCC 50062.</title>
        <authorList>
            <consortium name="The Broad Institute Genome Sequencing Platform"/>
            <person name="Russ C."/>
            <person name="Cuomo C."/>
            <person name="Shea T."/>
            <person name="Young S.K."/>
            <person name="Zeng Q."/>
            <person name="Koehrsen M."/>
            <person name="Haas B."/>
            <person name="Borodovsky M."/>
            <person name="Guigo R."/>
            <person name="Alvarado L."/>
            <person name="Berlin A."/>
            <person name="Bochicchio J."/>
            <person name="Borenstein D."/>
            <person name="Chapman S."/>
            <person name="Chen Z."/>
            <person name="Freedman E."/>
            <person name="Gellesch M."/>
            <person name="Goldberg J."/>
            <person name="Griggs A."/>
            <person name="Gujja S."/>
            <person name="Heilman E."/>
            <person name="Heiman D."/>
            <person name="Hepburn T."/>
            <person name="Howarth C."/>
            <person name="Jen D."/>
            <person name="Larson L."/>
            <person name="Mehta T."/>
            <person name="Park D."/>
            <person name="Pearson M."/>
            <person name="Roberts A."/>
            <person name="Saif S."/>
            <person name="Shenoy N."/>
            <person name="Sisk P."/>
            <person name="Stolte C."/>
            <person name="Sykes S."/>
            <person name="Thomson T."/>
            <person name="Walk T."/>
            <person name="White J."/>
            <person name="Yandava C."/>
            <person name="Burger G."/>
            <person name="Gray M.W."/>
            <person name="Holland P.W.H."/>
            <person name="King N."/>
            <person name="Lang F.B.F."/>
            <person name="Roger A.J."/>
            <person name="Ruiz-Trillo I."/>
            <person name="Lander E."/>
            <person name="Nusbaum C."/>
        </authorList>
    </citation>
    <scope>NUCLEOTIDE SEQUENCE [LARGE SCALE GENOMIC DNA]</scope>
    <source>
        <strain evidence="5 6">ATCC 50062</strain>
    </source>
</reference>
<feature type="repeat" description="ARM" evidence="1">
    <location>
        <begin position="916"/>
        <end position="967"/>
    </location>
</feature>
<dbReference type="SMART" id="SM00325">
    <property type="entry name" value="RhoGEF"/>
    <property type="match status" value="1"/>
</dbReference>
<protein>
    <recommendedName>
        <fullName evidence="4">DH domain-containing protein</fullName>
    </recommendedName>
</protein>
<feature type="coiled-coil region" evidence="2">
    <location>
        <begin position="968"/>
        <end position="995"/>
    </location>
</feature>
<dbReference type="Gene3D" id="1.25.10.10">
    <property type="entry name" value="Leucine-rich Repeat Variant"/>
    <property type="match status" value="1"/>
</dbReference>
<keyword evidence="6" id="KW-1185">Reference proteome</keyword>
<dbReference type="PROSITE" id="PS50176">
    <property type="entry name" value="ARM_REPEAT"/>
    <property type="match status" value="1"/>
</dbReference>
<dbReference type="Pfam" id="PF00621">
    <property type="entry name" value="RhoGEF"/>
    <property type="match status" value="1"/>
</dbReference>
<feature type="region of interest" description="Disordered" evidence="3">
    <location>
        <begin position="19"/>
        <end position="38"/>
    </location>
</feature>
<dbReference type="InterPro" id="IPR035899">
    <property type="entry name" value="DBL_dom_sf"/>
</dbReference>
<dbReference type="InterPro" id="IPR016024">
    <property type="entry name" value="ARM-type_fold"/>
</dbReference>
<evidence type="ECO:0000313" key="6">
    <source>
        <dbReference type="Proteomes" id="UP000054408"/>
    </source>
</evidence>
<dbReference type="eggNOG" id="KOG4424">
    <property type="taxonomic scope" value="Eukaryota"/>
</dbReference>
<dbReference type="SUPFAM" id="SSF48065">
    <property type="entry name" value="DBL homology domain (DH-domain)"/>
    <property type="match status" value="1"/>
</dbReference>
<evidence type="ECO:0000256" key="2">
    <source>
        <dbReference type="SAM" id="Coils"/>
    </source>
</evidence>
<dbReference type="PANTHER" id="PTHR12673:SF159">
    <property type="entry name" value="LD03170P"/>
    <property type="match status" value="1"/>
</dbReference>
<gene>
    <name evidence="5" type="ORF">AMSG_04528</name>
</gene>
<feature type="region of interest" description="Disordered" evidence="3">
    <location>
        <begin position="47"/>
        <end position="71"/>
    </location>
</feature>
<dbReference type="STRING" id="461836.A0A0L0D7D2"/>
<dbReference type="CDD" id="cd00160">
    <property type="entry name" value="RhoGEF"/>
    <property type="match status" value="1"/>
</dbReference>
<evidence type="ECO:0000313" key="5">
    <source>
        <dbReference type="EMBL" id="KNC48297.1"/>
    </source>
</evidence>
<dbReference type="EMBL" id="GL349450">
    <property type="protein sequence ID" value="KNC48297.1"/>
    <property type="molecule type" value="Genomic_DNA"/>
</dbReference>
<dbReference type="SUPFAM" id="SSF48371">
    <property type="entry name" value="ARM repeat"/>
    <property type="match status" value="1"/>
</dbReference>
<proteinExistence type="predicted"/>
<dbReference type="RefSeq" id="XP_013758864.1">
    <property type="nucleotide sequence ID" value="XM_013903410.1"/>
</dbReference>
<dbReference type="OrthoDB" id="660555at2759"/>
<dbReference type="Proteomes" id="UP000054408">
    <property type="component" value="Unassembled WGS sequence"/>
</dbReference>
<dbReference type="GeneID" id="25564066"/>
<dbReference type="InterPro" id="IPR001331">
    <property type="entry name" value="GDS_CDC24_CS"/>
</dbReference>
<keyword evidence="2" id="KW-0175">Coiled coil</keyword>
<evidence type="ECO:0000256" key="1">
    <source>
        <dbReference type="PROSITE-ProRule" id="PRU00259"/>
    </source>
</evidence>
<dbReference type="InterPro" id="IPR000219">
    <property type="entry name" value="DH_dom"/>
</dbReference>
<dbReference type="InterPro" id="IPR051092">
    <property type="entry name" value="FYVE_RhoGEF_PH"/>
</dbReference>
<dbReference type="Gene3D" id="1.20.900.10">
    <property type="entry name" value="Dbl homology (DH) domain"/>
    <property type="match status" value="1"/>
</dbReference>
<dbReference type="InterPro" id="IPR000225">
    <property type="entry name" value="Armadillo"/>
</dbReference>
<dbReference type="GO" id="GO:0035556">
    <property type="term" value="P:intracellular signal transduction"/>
    <property type="evidence" value="ECO:0007669"/>
    <property type="project" value="InterPro"/>
</dbReference>
<feature type="domain" description="DH" evidence="4">
    <location>
        <begin position="119"/>
        <end position="312"/>
    </location>
</feature>
<feature type="region of interest" description="Disordered" evidence="3">
    <location>
        <begin position="520"/>
        <end position="544"/>
    </location>
</feature>